<name>A0A1H5WAL8_9EURY</name>
<dbReference type="Pfam" id="PF26296">
    <property type="entry name" value="DUF8080"/>
    <property type="match status" value="1"/>
</dbReference>
<feature type="domain" description="DUF8080" evidence="2">
    <location>
        <begin position="203"/>
        <end position="276"/>
    </location>
</feature>
<feature type="compositionally biased region" description="Low complexity" evidence="1">
    <location>
        <begin position="268"/>
        <end position="278"/>
    </location>
</feature>
<dbReference type="Pfam" id="PF25256">
    <property type="entry name" value="DUF7857"/>
    <property type="match status" value="1"/>
</dbReference>
<evidence type="ECO:0000313" key="3">
    <source>
        <dbReference type="EMBL" id="SEF96430.1"/>
    </source>
</evidence>
<dbReference type="GeneID" id="39856766"/>
<dbReference type="AlphaFoldDB" id="A0A1H5WAL8"/>
<feature type="region of interest" description="Disordered" evidence="1">
    <location>
        <begin position="1"/>
        <end position="50"/>
    </location>
</feature>
<dbReference type="EMBL" id="FNVN01000001">
    <property type="protein sequence ID" value="SEF96430.1"/>
    <property type="molecule type" value="Genomic_DNA"/>
</dbReference>
<dbReference type="RefSeq" id="WP_200820851.1">
    <property type="nucleotide sequence ID" value="NZ_CP031311.1"/>
</dbReference>
<feature type="region of interest" description="Disordered" evidence="1">
    <location>
        <begin position="268"/>
        <end position="334"/>
    </location>
</feature>
<keyword evidence="4" id="KW-1185">Reference proteome</keyword>
<gene>
    <name evidence="3" type="ORF">SAMN04488133_1212</name>
</gene>
<feature type="compositionally biased region" description="Polar residues" evidence="1">
    <location>
        <begin position="311"/>
        <end position="322"/>
    </location>
</feature>
<feature type="compositionally biased region" description="Low complexity" evidence="1">
    <location>
        <begin position="10"/>
        <end position="29"/>
    </location>
</feature>
<feature type="compositionally biased region" description="Low complexity" evidence="1">
    <location>
        <begin position="40"/>
        <end position="50"/>
    </location>
</feature>
<feature type="region of interest" description="Disordered" evidence="1">
    <location>
        <begin position="170"/>
        <end position="193"/>
    </location>
</feature>
<sequence>MQTAFDDANPTAEPPSSADPTSAAADPTAEPVPPADEPLETSVTTTSLSGVTLVQVELRSTVDADLRVRVANDLDGPVLPPRREGVPVAGWDADGFRGVVPGSGRLGVGYACPVSTPDEGSPVGSDPARESPATVDGTDAVSVELLGPVDGTDSPSAPVATAIRSLGRAAPPADAVPDGAGAGSFGTTAGDATDPSIGADALPAAVEEWLDAVESRVQRAERLTDASAAEATAVLVDSGGVDPLAGLPDAVAADESALRTVASRASAIAERAAATDARPVVSSLSAAAERRGLDDGTSPSGDRFADLPSDGDQSADLSSPEDQSADPLSTGADR</sequence>
<organism evidence="3 4">
    <name type="scientific">Halobellus limi</name>
    <dbReference type="NCBI Taxonomy" id="699433"/>
    <lineage>
        <taxon>Archaea</taxon>
        <taxon>Methanobacteriati</taxon>
        <taxon>Methanobacteriota</taxon>
        <taxon>Stenosarchaea group</taxon>
        <taxon>Halobacteria</taxon>
        <taxon>Halobacteriales</taxon>
        <taxon>Haloferacaceae</taxon>
        <taxon>Halobellus</taxon>
    </lineage>
</organism>
<evidence type="ECO:0000313" key="4">
    <source>
        <dbReference type="Proteomes" id="UP000236740"/>
    </source>
</evidence>
<dbReference type="OrthoDB" id="193731at2157"/>
<protein>
    <recommendedName>
        <fullName evidence="2">DUF8080 domain-containing protein</fullName>
    </recommendedName>
</protein>
<evidence type="ECO:0000256" key="1">
    <source>
        <dbReference type="SAM" id="MobiDB-lite"/>
    </source>
</evidence>
<dbReference type="InterPro" id="IPR058393">
    <property type="entry name" value="DUF8080"/>
</dbReference>
<dbReference type="InterPro" id="IPR057179">
    <property type="entry name" value="DUF7857"/>
</dbReference>
<dbReference type="Proteomes" id="UP000236740">
    <property type="component" value="Unassembled WGS sequence"/>
</dbReference>
<accession>A0A1H5WAL8</accession>
<evidence type="ECO:0000259" key="2">
    <source>
        <dbReference type="Pfam" id="PF26296"/>
    </source>
</evidence>
<reference evidence="3 4" key="1">
    <citation type="submission" date="2016-10" db="EMBL/GenBank/DDBJ databases">
        <authorList>
            <person name="de Groot N.N."/>
        </authorList>
    </citation>
    <scope>NUCLEOTIDE SEQUENCE [LARGE SCALE GENOMIC DNA]</scope>
    <source>
        <strain evidence="3 4">CGMCC 1.10331</strain>
    </source>
</reference>
<feature type="region of interest" description="Disordered" evidence="1">
    <location>
        <begin position="116"/>
        <end position="137"/>
    </location>
</feature>
<proteinExistence type="predicted"/>